<dbReference type="Proteomes" id="UP001372526">
    <property type="component" value="Unassembled WGS sequence"/>
</dbReference>
<evidence type="ECO:0000313" key="2">
    <source>
        <dbReference type="EMBL" id="MEI4800202.1"/>
    </source>
</evidence>
<name>A0ABU8FBY7_9BACI</name>
<evidence type="ECO:0000313" key="3">
    <source>
        <dbReference type="Proteomes" id="UP001372526"/>
    </source>
</evidence>
<keyword evidence="1" id="KW-0812">Transmembrane</keyword>
<evidence type="ECO:0000256" key="1">
    <source>
        <dbReference type="SAM" id="Phobius"/>
    </source>
</evidence>
<dbReference type="RefSeq" id="WP_336471180.1">
    <property type="nucleotide sequence ID" value="NZ_JBAWSX010000001.1"/>
</dbReference>
<keyword evidence="1" id="KW-0472">Membrane</keyword>
<gene>
    <name evidence="2" type="ORF">WAZ07_02475</name>
</gene>
<feature type="transmembrane region" description="Helical" evidence="1">
    <location>
        <begin position="35"/>
        <end position="54"/>
    </location>
</feature>
<comment type="caution">
    <text evidence="2">The sequence shown here is derived from an EMBL/GenBank/DDBJ whole genome shotgun (WGS) entry which is preliminary data.</text>
</comment>
<feature type="transmembrane region" description="Helical" evidence="1">
    <location>
        <begin position="74"/>
        <end position="93"/>
    </location>
</feature>
<dbReference type="EMBL" id="JBAWSX010000001">
    <property type="protein sequence ID" value="MEI4800202.1"/>
    <property type="molecule type" value="Genomic_DNA"/>
</dbReference>
<feature type="transmembrane region" description="Helical" evidence="1">
    <location>
        <begin position="6"/>
        <end position="28"/>
    </location>
</feature>
<sequence>MEQEILSLLIHGATIFLLLSFVIAALLWWKTKCSVYGWFFSHLIFLSLGIAYWIHILQEPPVGEVMESEYNSLYIGLAGSSWGISMLFFIKGMQRIAKLIK</sequence>
<keyword evidence="3" id="KW-1185">Reference proteome</keyword>
<protein>
    <submittedName>
        <fullName evidence="2">Uncharacterized protein</fullName>
    </submittedName>
</protein>
<organism evidence="2 3">
    <name type="scientific">Bacillus bruguierae</name>
    <dbReference type="NCBI Taxonomy" id="3127667"/>
    <lineage>
        <taxon>Bacteria</taxon>
        <taxon>Bacillati</taxon>
        <taxon>Bacillota</taxon>
        <taxon>Bacilli</taxon>
        <taxon>Bacillales</taxon>
        <taxon>Bacillaceae</taxon>
        <taxon>Bacillus</taxon>
    </lineage>
</organism>
<reference evidence="2 3" key="1">
    <citation type="submission" date="2024-01" db="EMBL/GenBank/DDBJ databases">
        <title>Seven novel Bacillus-like species.</title>
        <authorList>
            <person name="Liu G."/>
        </authorList>
    </citation>
    <scope>NUCLEOTIDE SEQUENCE [LARGE SCALE GENOMIC DNA]</scope>
    <source>
        <strain evidence="2 3">FJAT-51639</strain>
    </source>
</reference>
<keyword evidence="1" id="KW-1133">Transmembrane helix</keyword>
<proteinExistence type="predicted"/>
<accession>A0ABU8FBY7</accession>